<evidence type="ECO:0000313" key="1">
    <source>
        <dbReference type="EMBL" id="KAG6740567.1"/>
    </source>
</evidence>
<protein>
    <recommendedName>
        <fullName evidence="3">DUF4283 domain-containing protein</fullName>
    </recommendedName>
</protein>
<organism evidence="1 2">
    <name type="scientific">Populus tomentosa</name>
    <name type="common">Chinese white poplar</name>
    <dbReference type="NCBI Taxonomy" id="118781"/>
    <lineage>
        <taxon>Eukaryota</taxon>
        <taxon>Viridiplantae</taxon>
        <taxon>Streptophyta</taxon>
        <taxon>Embryophyta</taxon>
        <taxon>Tracheophyta</taxon>
        <taxon>Spermatophyta</taxon>
        <taxon>Magnoliopsida</taxon>
        <taxon>eudicotyledons</taxon>
        <taxon>Gunneridae</taxon>
        <taxon>Pentapetalae</taxon>
        <taxon>rosids</taxon>
        <taxon>fabids</taxon>
        <taxon>Malpighiales</taxon>
        <taxon>Salicaceae</taxon>
        <taxon>Saliceae</taxon>
        <taxon>Populus</taxon>
    </lineage>
</organism>
<dbReference type="OrthoDB" id="851886at2759"/>
<keyword evidence="2" id="KW-1185">Reference proteome</keyword>
<dbReference type="PANTHER" id="PTHR31286">
    <property type="entry name" value="GLYCINE-RICH CELL WALL STRUCTURAL PROTEIN 1.8-LIKE"/>
    <property type="match status" value="1"/>
</dbReference>
<dbReference type="InterPro" id="IPR040256">
    <property type="entry name" value="At4g02000-like"/>
</dbReference>
<accession>A0A8X7Y187</accession>
<reference evidence="1" key="1">
    <citation type="journal article" date="2020" name="bioRxiv">
        <title>Hybrid origin of Populus tomentosa Carr. identified through genome sequencing and phylogenomic analysis.</title>
        <authorList>
            <person name="An X."/>
            <person name="Gao K."/>
            <person name="Chen Z."/>
            <person name="Li J."/>
            <person name="Yang X."/>
            <person name="Yang X."/>
            <person name="Zhou J."/>
            <person name="Guo T."/>
            <person name="Zhao T."/>
            <person name="Huang S."/>
            <person name="Miao D."/>
            <person name="Khan W.U."/>
            <person name="Rao P."/>
            <person name="Ye M."/>
            <person name="Lei B."/>
            <person name="Liao W."/>
            <person name="Wang J."/>
            <person name="Ji L."/>
            <person name="Li Y."/>
            <person name="Guo B."/>
            <person name="Mustafa N.S."/>
            <person name="Li S."/>
            <person name="Yun Q."/>
            <person name="Keller S.R."/>
            <person name="Mao J."/>
            <person name="Zhang R."/>
            <person name="Strauss S.H."/>
        </authorList>
    </citation>
    <scope>NUCLEOTIDE SEQUENCE</scope>
    <source>
        <strain evidence="1">GM15</strain>
        <tissue evidence="1">Leaf</tissue>
    </source>
</reference>
<dbReference type="Proteomes" id="UP000886885">
    <property type="component" value="Chromosome 18A"/>
</dbReference>
<dbReference type="PANTHER" id="PTHR31286:SF171">
    <property type="entry name" value="CCHC-TYPE DOMAIN-CONTAINING PROTEIN"/>
    <property type="match status" value="1"/>
</dbReference>
<name>A0A8X7Y187_POPTO</name>
<dbReference type="EMBL" id="JAAWWB010000035">
    <property type="protein sequence ID" value="KAG6740567.1"/>
    <property type="molecule type" value="Genomic_DNA"/>
</dbReference>
<sequence>MSYRDKEMMKLSSIHVTLGGTHSEVKLSGKQQAEAKIDRTSVWVRIMGLNVVFNGESFHLSVASTLGTPIKIDMNSLNVVRGRFTRICIEISLNQPVVDRVWIRDHWYKVEYEVLHIICEEYGCYGHHGRDCLSTTTGQETSPEPDRVSAARVYSSSCGHLILSSMRLWRAGAWNRSSNDVLRGLEAVRKESIKLNRIAFGNIYRRKRKSSEGRINGVQRCMDTAPSDALFRQERQLSKEYNVFDRKSRTGLMVFSLPTGCGAQMIEALNYFRTLFSSNEPIASHDIGLVNLPKLGTEDKAA</sequence>
<proteinExistence type="predicted"/>
<comment type="caution">
    <text evidence="1">The sequence shown here is derived from an EMBL/GenBank/DDBJ whole genome shotgun (WGS) entry which is preliminary data.</text>
</comment>
<evidence type="ECO:0008006" key="3">
    <source>
        <dbReference type="Google" id="ProtNLM"/>
    </source>
</evidence>
<dbReference type="AlphaFoldDB" id="A0A8X7Y187"/>
<gene>
    <name evidence="1" type="ORF">POTOM_056022</name>
</gene>
<evidence type="ECO:0000313" key="2">
    <source>
        <dbReference type="Proteomes" id="UP000886885"/>
    </source>
</evidence>